<dbReference type="GO" id="GO:0006261">
    <property type="term" value="P:DNA-templated DNA replication"/>
    <property type="evidence" value="ECO:0007669"/>
    <property type="project" value="TreeGrafter"/>
</dbReference>
<dbReference type="Proteomes" id="UP000231276">
    <property type="component" value="Unassembled WGS sequence"/>
</dbReference>
<keyword evidence="2" id="KW-0808">Transferase</keyword>
<accession>A0A2H0DW13</accession>
<dbReference type="PANTHER" id="PTHR34388">
    <property type="entry name" value="DNA POLYMERASE III SUBUNIT DELTA"/>
    <property type="match status" value="1"/>
</dbReference>
<dbReference type="PANTHER" id="PTHR34388:SF1">
    <property type="entry name" value="DNA POLYMERASE III SUBUNIT DELTA"/>
    <property type="match status" value="1"/>
</dbReference>
<name>A0A2H0DW13_9BACT</name>
<evidence type="ECO:0000256" key="5">
    <source>
        <dbReference type="ARBA" id="ARBA00022932"/>
    </source>
</evidence>
<dbReference type="InterPro" id="IPR008921">
    <property type="entry name" value="DNA_pol3_clamp-load_cplx_C"/>
</dbReference>
<dbReference type="AlphaFoldDB" id="A0A2H0DW13"/>
<evidence type="ECO:0000256" key="7">
    <source>
        <dbReference type="ARBA" id="ARBA00049244"/>
    </source>
</evidence>
<evidence type="ECO:0000259" key="8">
    <source>
        <dbReference type="Pfam" id="PF21694"/>
    </source>
</evidence>
<dbReference type="EMBL" id="PCTS01000034">
    <property type="protein sequence ID" value="PIP86367.1"/>
    <property type="molecule type" value="Genomic_DNA"/>
</dbReference>
<evidence type="ECO:0000256" key="4">
    <source>
        <dbReference type="ARBA" id="ARBA00022705"/>
    </source>
</evidence>
<feature type="domain" description="DNA polymerase III delta subunit-like C-terminal" evidence="8">
    <location>
        <begin position="126"/>
        <end position="235"/>
    </location>
</feature>
<dbReference type="GO" id="GO:0003887">
    <property type="term" value="F:DNA-directed DNA polymerase activity"/>
    <property type="evidence" value="ECO:0007669"/>
    <property type="project" value="UniProtKB-KW"/>
</dbReference>
<evidence type="ECO:0000313" key="9">
    <source>
        <dbReference type="EMBL" id="PIP86367.1"/>
    </source>
</evidence>
<keyword evidence="3" id="KW-0548">Nucleotidyltransferase</keyword>
<dbReference type="GO" id="GO:0003677">
    <property type="term" value="F:DNA binding"/>
    <property type="evidence" value="ECO:0007669"/>
    <property type="project" value="InterPro"/>
</dbReference>
<dbReference type="Gene3D" id="1.20.272.10">
    <property type="match status" value="1"/>
</dbReference>
<dbReference type="SUPFAM" id="SSF48019">
    <property type="entry name" value="post-AAA+ oligomerization domain-like"/>
    <property type="match status" value="1"/>
</dbReference>
<evidence type="ECO:0000256" key="2">
    <source>
        <dbReference type="ARBA" id="ARBA00022679"/>
    </source>
</evidence>
<keyword evidence="5" id="KW-0239">DNA-directed DNA polymerase</keyword>
<dbReference type="InterPro" id="IPR048466">
    <property type="entry name" value="DNA_pol3_delta-like_C"/>
</dbReference>
<comment type="similarity">
    <text evidence="6">Belongs to the DNA polymerase HolA subunit family.</text>
</comment>
<proteinExistence type="inferred from homology"/>
<comment type="catalytic activity">
    <reaction evidence="7">
        <text>DNA(n) + a 2'-deoxyribonucleoside 5'-triphosphate = DNA(n+1) + diphosphate</text>
        <dbReference type="Rhea" id="RHEA:22508"/>
        <dbReference type="Rhea" id="RHEA-COMP:17339"/>
        <dbReference type="Rhea" id="RHEA-COMP:17340"/>
        <dbReference type="ChEBI" id="CHEBI:33019"/>
        <dbReference type="ChEBI" id="CHEBI:61560"/>
        <dbReference type="ChEBI" id="CHEBI:173112"/>
        <dbReference type="EC" id="2.7.7.7"/>
    </reaction>
</comment>
<protein>
    <recommendedName>
        <fullName evidence="1">DNA-directed DNA polymerase</fullName>
        <ecNumber evidence="1">2.7.7.7</ecNumber>
    </recommendedName>
</protein>
<organism evidence="9 10">
    <name type="scientific">Candidatus Campbellbacteria bacterium CG22_combo_CG10-13_8_21_14_all_43_18</name>
    <dbReference type="NCBI Taxonomy" id="1974530"/>
    <lineage>
        <taxon>Bacteria</taxon>
        <taxon>Candidatus Campbelliibacteriota</taxon>
    </lineage>
</organism>
<gene>
    <name evidence="9" type="ORF">COW82_02615</name>
</gene>
<comment type="caution">
    <text evidence="9">The sequence shown here is derived from an EMBL/GenBank/DDBJ whole genome shotgun (WGS) entry which is preliminary data.</text>
</comment>
<dbReference type="InterPro" id="IPR005790">
    <property type="entry name" value="DNA_polIII_delta"/>
</dbReference>
<dbReference type="GO" id="GO:0009360">
    <property type="term" value="C:DNA polymerase III complex"/>
    <property type="evidence" value="ECO:0007669"/>
    <property type="project" value="TreeGrafter"/>
</dbReference>
<keyword evidence="4" id="KW-0235">DNA replication</keyword>
<evidence type="ECO:0000313" key="10">
    <source>
        <dbReference type="Proteomes" id="UP000231276"/>
    </source>
</evidence>
<reference evidence="9 10" key="1">
    <citation type="submission" date="2017-09" db="EMBL/GenBank/DDBJ databases">
        <title>Depth-based differentiation of microbial function through sediment-hosted aquifers and enrichment of novel symbionts in the deep terrestrial subsurface.</title>
        <authorList>
            <person name="Probst A.J."/>
            <person name="Ladd B."/>
            <person name="Jarett J.K."/>
            <person name="Geller-Mcgrath D.E."/>
            <person name="Sieber C.M."/>
            <person name="Emerson J.B."/>
            <person name="Anantharaman K."/>
            <person name="Thomas B.C."/>
            <person name="Malmstrom R."/>
            <person name="Stieglmeier M."/>
            <person name="Klingl A."/>
            <person name="Woyke T."/>
            <person name="Ryan C.M."/>
            <person name="Banfield J.F."/>
        </authorList>
    </citation>
    <scope>NUCLEOTIDE SEQUENCE [LARGE SCALE GENOMIC DNA]</scope>
    <source>
        <strain evidence="9">CG22_combo_CG10-13_8_21_14_all_43_18</strain>
    </source>
</reference>
<evidence type="ECO:0000256" key="1">
    <source>
        <dbReference type="ARBA" id="ARBA00012417"/>
    </source>
</evidence>
<dbReference type="EC" id="2.7.7.7" evidence="1"/>
<evidence type="ECO:0000256" key="3">
    <source>
        <dbReference type="ARBA" id="ARBA00022695"/>
    </source>
</evidence>
<evidence type="ECO:0000256" key="6">
    <source>
        <dbReference type="ARBA" id="ARBA00034754"/>
    </source>
</evidence>
<sequence length="236" mass="27486">MIYLLYGSDFKKSRLKLHALQASFLEKSPRSSSFHFDSENFEEKFLDEIISGKSLFSGRCIVVLDKLLGAGNFNEFLFKKMKELSLSENIFIFLEEKMGKKELGLLKKWTEKTQEFSMAEKEEKFKIFSLSDALGRRDKKGLWVLYQKALGRGISVGEIRGILFWQVKNLLMLKKTKEPKKLGQNPYVLRKNLSFLSNFKEEELADLSRKLVELPHRSRRGEGEEEILLENFLLSL</sequence>
<dbReference type="Pfam" id="PF21694">
    <property type="entry name" value="DNA_pol3_delta_C"/>
    <property type="match status" value="1"/>
</dbReference>